<sequence>MAEPDRARLAIPETSRRDHLKSVMNLVDTAYWFAVVALLVYADVDPWVWGASAIIVVPIYVFGLGYLRARLGVLRSS</sequence>
<accession>A0ABS7BSR4</accession>
<protein>
    <submittedName>
        <fullName evidence="2">Uncharacterized protein</fullName>
    </submittedName>
</protein>
<keyword evidence="1" id="KW-0812">Transmembrane</keyword>
<evidence type="ECO:0000313" key="3">
    <source>
        <dbReference type="Proteomes" id="UP000759103"/>
    </source>
</evidence>
<keyword evidence="3" id="KW-1185">Reference proteome</keyword>
<feature type="transmembrane region" description="Helical" evidence="1">
    <location>
        <begin position="23"/>
        <end position="41"/>
    </location>
</feature>
<organism evidence="2 3">
    <name type="scientific">Sphingomonas citri</name>
    <dbReference type="NCBI Taxonomy" id="2862499"/>
    <lineage>
        <taxon>Bacteria</taxon>
        <taxon>Pseudomonadati</taxon>
        <taxon>Pseudomonadota</taxon>
        <taxon>Alphaproteobacteria</taxon>
        <taxon>Sphingomonadales</taxon>
        <taxon>Sphingomonadaceae</taxon>
        <taxon>Sphingomonas</taxon>
    </lineage>
</organism>
<evidence type="ECO:0000256" key="1">
    <source>
        <dbReference type="SAM" id="Phobius"/>
    </source>
</evidence>
<dbReference type="Proteomes" id="UP000759103">
    <property type="component" value="Unassembled WGS sequence"/>
</dbReference>
<proteinExistence type="predicted"/>
<dbReference type="RefSeq" id="WP_219750201.1">
    <property type="nucleotide sequence ID" value="NZ_JAHXZN010000008.1"/>
</dbReference>
<feature type="transmembrane region" description="Helical" evidence="1">
    <location>
        <begin position="47"/>
        <end position="67"/>
    </location>
</feature>
<reference evidence="2 3" key="1">
    <citation type="submission" date="2021-07" db="EMBL/GenBank/DDBJ databases">
        <title>Sphingomonas sp.</title>
        <authorList>
            <person name="Feng G."/>
            <person name="Li J."/>
            <person name="Pan M."/>
        </authorList>
    </citation>
    <scope>NUCLEOTIDE SEQUENCE [LARGE SCALE GENOMIC DNA]</scope>
    <source>
        <strain evidence="2 3">RRHST34</strain>
    </source>
</reference>
<comment type="caution">
    <text evidence="2">The sequence shown here is derived from an EMBL/GenBank/DDBJ whole genome shotgun (WGS) entry which is preliminary data.</text>
</comment>
<gene>
    <name evidence="2" type="ORF">KZ820_17870</name>
</gene>
<name>A0ABS7BSR4_9SPHN</name>
<dbReference type="EMBL" id="JAHXZN010000008">
    <property type="protein sequence ID" value="MBW6532613.1"/>
    <property type="molecule type" value="Genomic_DNA"/>
</dbReference>
<keyword evidence="1" id="KW-0472">Membrane</keyword>
<keyword evidence="1" id="KW-1133">Transmembrane helix</keyword>
<evidence type="ECO:0000313" key="2">
    <source>
        <dbReference type="EMBL" id="MBW6532613.1"/>
    </source>
</evidence>